<dbReference type="AlphaFoldDB" id="A0A1V9ZSD8"/>
<sequence>MAWIVVLGILAHVATALQSSLCATSSAFSPPGCHANRRLATWSRAIVRLNAGGHVCTGWFVGSEGHILTAHHCIHKARAVEVVVEETPAQTCPPRTIRGRMTTGIDVVAFSVALDYALLRPLNRSVRGPVHLQLHSSAADIVGLEAIVAQHVDASSPVVLSEAGRIVSTTFAGCGRRDRLAYALDTKASASGSPILSTATGAVLGLHTCGGCSSEPGHWNSGAVAADVVADLRQRHHLPPDAVAHETLSAPTPSTIIVERGRLVQRAANTTSVDAYLLTMAMPGRVTLDLLAWTMDAQGRWHDLRRDCDGSFFDTKVILAVVDDADGRPLLRRIAENDNDTRHQGMGDGSIDNRDAFLDVYLASPGDYYVLVGTAAMLLPAVFAPRLSAPTDGGQHLYGCGNTRATEANYNLRITTDDGTLQRIEAPFPRTAACSSSARKCPAAHADTALTLDAVVAGTLHRTYSSGTSMDHISFELTKAGRIAIDVVSYQEHTNGSIAIDGLHDVCGRAYLDTVLYVFGATIPSGEYLDPAALVATASDRPPTHVASQRYRSVSTRDPYVEVDLPAGNFTLVVGQQPLSLFEAVRVLYPGSRETDAPLLCGRPHPFGHYHVFFWVQHRRMLSATMPGSFDHAARFGKPMGAAGSVEDVPGTRKLQNFLSMKAYNLRQAANQSVATQFGSLKQRDATTGAEYLDLDALSSYLQIPAARKDTVRTLFCVQDNRVPYAAFLQFIEQSTKAPRLSRTESPRATPAPPTASAPVQPPPMYQLVRFEEERPPLRSSGASTIALTPGLWKKREITIQERIVEYTKIDEHGVPQNLIEKEKHQHEIIHMESTTGEFAHREVTYFEQTEELNNEVVHHDTGKEEFHAAAPA</sequence>
<comment type="caution">
    <text evidence="4">The sequence shown here is derived from an EMBL/GenBank/DDBJ whole genome shotgun (WGS) entry which is preliminary data.</text>
</comment>
<dbReference type="PANTHER" id="PTHR36234">
    <property type="entry name" value="LYSYL ENDOPEPTIDASE"/>
    <property type="match status" value="1"/>
</dbReference>
<gene>
    <name evidence="4" type="ORF">ACHHYP_02174</name>
</gene>
<dbReference type="InterPro" id="IPR043504">
    <property type="entry name" value="Peptidase_S1_PA_chymotrypsin"/>
</dbReference>
<name>A0A1V9ZSD8_ACHHY</name>
<dbReference type="STRING" id="1202772.A0A1V9ZSD8"/>
<dbReference type="PANTHER" id="PTHR36234:SF5">
    <property type="entry name" value="LYSYL ENDOPEPTIDASE"/>
    <property type="match status" value="1"/>
</dbReference>
<feature type="region of interest" description="Disordered" evidence="2">
    <location>
        <begin position="739"/>
        <end position="763"/>
    </location>
</feature>
<reference evidence="4 5" key="1">
    <citation type="journal article" date="2014" name="Genome Biol. Evol.">
        <title>The secreted proteins of Achlya hypogyna and Thraustotheca clavata identify the ancestral oomycete secretome and reveal gene acquisitions by horizontal gene transfer.</title>
        <authorList>
            <person name="Misner I."/>
            <person name="Blouin N."/>
            <person name="Leonard G."/>
            <person name="Richards T.A."/>
            <person name="Lane C.E."/>
        </authorList>
    </citation>
    <scope>NUCLEOTIDE SEQUENCE [LARGE SCALE GENOMIC DNA]</scope>
    <source>
        <strain evidence="4 5">ATCC 48635</strain>
    </source>
</reference>
<evidence type="ECO:0000256" key="1">
    <source>
        <dbReference type="ARBA" id="ARBA00023026"/>
    </source>
</evidence>
<dbReference type="SUPFAM" id="SSF50494">
    <property type="entry name" value="Trypsin-like serine proteases"/>
    <property type="match status" value="1"/>
</dbReference>
<keyword evidence="5" id="KW-1185">Reference proteome</keyword>
<evidence type="ECO:0000256" key="2">
    <source>
        <dbReference type="SAM" id="MobiDB-lite"/>
    </source>
</evidence>
<evidence type="ECO:0000256" key="3">
    <source>
        <dbReference type="SAM" id="SignalP"/>
    </source>
</evidence>
<dbReference type="Proteomes" id="UP000243579">
    <property type="component" value="Unassembled WGS sequence"/>
</dbReference>
<dbReference type="Gene3D" id="2.40.10.10">
    <property type="entry name" value="Trypsin-like serine proteases"/>
    <property type="match status" value="2"/>
</dbReference>
<protein>
    <recommendedName>
        <fullName evidence="6">Secreted protein</fullName>
    </recommendedName>
</protein>
<keyword evidence="3" id="KW-0732">Signal</keyword>
<keyword evidence="1" id="KW-0843">Virulence</keyword>
<dbReference type="InterPro" id="IPR009003">
    <property type="entry name" value="Peptidase_S1_PA"/>
</dbReference>
<evidence type="ECO:0000313" key="5">
    <source>
        <dbReference type="Proteomes" id="UP000243579"/>
    </source>
</evidence>
<dbReference type="EMBL" id="JNBR01000020">
    <property type="protein sequence ID" value="OQS00889.1"/>
    <property type="molecule type" value="Genomic_DNA"/>
</dbReference>
<accession>A0A1V9ZSD8</accession>
<organism evidence="4 5">
    <name type="scientific">Achlya hypogyna</name>
    <name type="common">Oomycete</name>
    <name type="synonym">Protoachlya hypogyna</name>
    <dbReference type="NCBI Taxonomy" id="1202772"/>
    <lineage>
        <taxon>Eukaryota</taxon>
        <taxon>Sar</taxon>
        <taxon>Stramenopiles</taxon>
        <taxon>Oomycota</taxon>
        <taxon>Saprolegniomycetes</taxon>
        <taxon>Saprolegniales</taxon>
        <taxon>Achlyaceae</taxon>
        <taxon>Achlya</taxon>
    </lineage>
</organism>
<feature type="chain" id="PRO_5012438654" description="Secreted protein" evidence="3">
    <location>
        <begin position="17"/>
        <end position="873"/>
    </location>
</feature>
<evidence type="ECO:0008006" key="6">
    <source>
        <dbReference type="Google" id="ProtNLM"/>
    </source>
</evidence>
<feature type="compositionally biased region" description="Pro residues" evidence="2">
    <location>
        <begin position="750"/>
        <end position="763"/>
    </location>
</feature>
<proteinExistence type="predicted"/>
<dbReference type="OrthoDB" id="66660at2759"/>
<evidence type="ECO:0000313" key="4">
    <source>
        <dbReference type="EMBL" id="OQS00889.1"/>
    </source>
</evidence>
<dbReference type="Pfam" id="PF13365">
    <property type="entry name" value="Trypsin_2"/>
    <property type="match status" value="1"/>
</dbReference>
<feature type="signal peptide" evidence="3">
    <location>
        <begin position="1"/>
        <end position="16"/>
    </location>
</feature>